<protein>
    <submittedName>
        <fullName evidence="2">Uncharacterized protein</fullName>
    </submittedName>
</protein>
<reference evidence="3" key="1">
    <citation type="submission" date="2024-07" db="EMBL/GenBank/DDBJ databases">
        <title>Two chromosome-level genome assemblies of Korean endemic species Abeliophyllum distichum and Forsythia ovata (Oleaceae).</title>
        <authorList>
            <person name="Jang H."/>
        </authorList>
    </citation>
    <scope>NUCLEOTIDE SEQUENCE [LARGE SCALE GENOMIC DNA]</scope>
</reference>
<feature type="compositionally biased region" description="Basic and acidic residues" evidence="1">
    <location>
        <begin position="1"/>
        <end position="37"/>
    </location>
</feature>
<evidence type="ECO:0000313" key="3">
    <source>
        <dbReference type="Proteomes" id="UP001604336"/>
    </source>
</evidence>
<evidence type="ECO:0000256" key="1">
    <source>
        <dbReference type="SAM" id="MobiDB-lite"/>
    </source>
</evidence>
<comment type="caution">
    <text evidence="2">The sequence shown here is derived from an EMBL/GenBank/DDBJ whole genome shotgun (WGS) entry which is preliminary data.</text>
</comment>
<gene>
    <name evidence="2" type="ORF">Adt_21208</name>
</gene>
<accession>A0ABD1SYQ2</accession>
<proteinExistence type="predicted"/>
<name>A0ABD1SYQ2_9LAMI</name>
<keyword evidence="3" id="KW-1185">Reference proteome</keyword>
<dbReference type="InterPro" id="IPR036691">
    <property type="entry name" value="Endo/exonu/phosph_ase_sf"/>
</dbReference>
<feature type="region of interest" description="Disordered" evidence="1">
    <location>
        <begin position="1"/>
        <end position="53"/>
    </location>
</feature>
<dbReference type="EMBL" id="JBFOLK010000006">
    <property type="protein sequence ID" value="KAL2505587.1"/>
    <property type="molecule type" value="Genomic_DNA"/>
</dbReference>
<sequence length="243" mass="27941">MKLEEENRKQEMKTQMTVRKEEAEKPSNKDEPEKGSEGLEGSQLNIREVDQEETSTGYFDCLKEKDEENSDLILINQEFKLPEETKGGDILVDQVYVDMGLWNTMEKTESAQELAVLDKSLSDTETLKRQIRMKEDEKHSTQATQHSKTKGIKSSVKRLKKVVQINNVSMLFLAEPIVDKGKIQDYRCKLGYDHCHANRNGKLWASGTLIWSARRDLWNDLAQFADKLDMPWLIGGDFNAILN</sequence>
<dbReference type="SUPFAM" id="SSF56219">
    <property type="entry name" value="DNase I-like"/>
    <property type="match status" value="1"/>
</dbReference>
<dbReference type="AlphaFoldDB" id="A0ABD1SYQ2"/>
<evidence type="ECO:0000313" key="2">
    <source>
        <dbReference type="EMBL" id="KAL2505587.1"/>
    </source>
</evidence>
<organism evidence="2 3">
    <name type="scientific">Abeliophyllum distichum</name>
    <dbReference type="NCBI Taxonomy" id="126358"/>
    <lineage>
        <taxon>Eukaryota</taxon>
        <taxon>Viridiplantae</taxon>
        <taxon>Streptophyta</taxon>
        <taxon>Embryophyta</taxon>
        <taxon>Tracheophyta</taxon>
        <taxon>Spermatophyta</taxon>
        <taxon>Magnoliopsida</taxon>
        <taxon>eudicotyledons</taxon>
        <taxon>Gunneridae</taxon>
        <taxon>Pentapetalae</taxon>
        <taxon>asterids</taxon>
        <taxon>lamiids</taxon>
        <taxon>Lamiales</taxon>
        <taxon>Oleaceae</taxon>
        <taxon>Forsythieae</taxon>
        <taxon>Abeliophyllum</taxon>
    </lineage>
</organism>
<dbReference type="Proteomes" id="UP001604336">
    <property type="component" value="Unassembled WGS sequence"/>
</dbReference>